<feature type="transmembrane region" description="Helical" evidence="1">
    <location>
        <begin position="47"/>
        <end position="74"/>
    </location>
</feature>
<proteinExistence type="predicted"/>
<comment type="caution">
    <text evidence="2">The sequence shown here is derived from an EMBL/GenBank/DDBJ whole genome shotgun (WGS) entry which is preliminary data.</text>
</comment>
<name>A0A109B9J5_HYPSL</name>
<keyword evidence="1" id="KW-0472">Membrane</keyword>
<dbReference type="Proteomes" id="UP000059074">
    <property type="component" value="Unassembled WGS sequence"/>
</dbReference>
<reference evidence="2 3" key="1">
    <citation type="submission" date="2015-10" db="EMBL/GenBank/DDBJ databases">
        <title>Transcriptomic analysis of a linuron degrading triple-species bacterial consortium.</title>
        <authorList>
            <person name="Albers P."/>
        </authorList>
    </citation>
    <scope>NUCLEOTIDE SEQUENCE [LARGE SCALE GENOMIC DNA]</scope>
    <source>
        <strain evidence="2 3">WDL6</strain>
    </source>
</reference>
<sequence length="97" mass="11233">MQQKPSDARVKRMFARDRIWAFGAVLALWCVYAFAFWQLYVSQSEPGVLWALAIGGSLVLLFNTASIIAMILHYAQDKDHIYRLDIYYLDEMKRAKG</sequence>
<evidence type="ECO:0000313" key="3">
    <source>
        <dbReference type="Proteomes" id="UP000059074"/>
    </source>
</evidence>
<keyword evidence="1" id="KW-1133">Transmembrane helix</keyword>
<feature type="transmembrane region" description="Helical" evidence="1">
    <location>
        <begin position="20"/>
        <end position="41"/>
    </location>
</feature>
<evidence type="ECO:0000313" key="2">
    <source>
        <dbReference type="EMBL" id="KWT64686.1"/>
    </source>
</evidence>
<evidence type="ECO:0000256" key="1">
    <source>
        <dbReference type="SAM" id="Phobius"/>
    </source>
</evidence>
<dbReference type="STRING" id="121290.APY04_3158"/>
<evidence type="ECO:0008006" key="4">
    <source>
        <dbReference type="Google" id="ProtNLM"/>
    </source>
</evidence>
<gene>
    <name evidence="2" type="ORF">APY04_3158</name>
</gene>
<keyword evidence="1" id="KW-0812">Transmembrane</keyword>
<dbReference type="RefSeq" id="WP_068464357.1">
    <property type="nucleotide sequence ID" value="NZ_LMTR01000089.1"/>
</dbReference>
<dbReference type="EMBL" id="LMTR01000089">
    <property type="protein sequence ID" value="KWT64686.1"/>
    <property type="molecule type" value="Genomic_DNA"/>
</dbReference>
<organism evidence="2 3">
    <name type="scientific">Hyphomicrobium sulfonivorans</name>
    <dbReference type="NCBI Taxonomy" id="121290"/>
    <lineage>
        <taxon>Bacteria</taxon>
        <taxon>Pseudomonadati</taxon>
        <taxon>Pseudomonadota</taxon>
        <taxon>Alphaproteobacteria</taxon>
        <taxon>Hyphomicrobiales</taxon>
        <taxon>Hyphomicrobiaceae</taxon>
        <taxon>Hyphomicrobium</taxon>
    </lineage>
</organism>
<dbReference type="AlphaFoldDB" id="A0A109B9J5"/>
<keyword evidence="3" id="KW-1185">Reference proteome</keyword>
<protein>
    <recommendedName>
        <fullName evidence="4">DUF485 domain-containing protein</fullName>
    </recommendedName>
</protein>
<accession>A0A109B9J5</accession>
<dbReference type="PATRIC" id="fig|121290.4.peg.3616"/>